<protein>
    <recommendedName>
        <fullName evidence="1">Ryanodine receptor Ryr domain-containing protein</fullName>
    </recommendedName>
</protein>
<evidence type="ECO:0000259" key="1">
    <source>
        <dbReference type="Pfam" id="PF02026"/>
    </source>
</evidence>
<name>A0A3S5CLC2_9PLAT</name>
<sequence length="114" mass="12637">MLSIYAILPDGGLAPGGPGTEDFDLSTDPSQQDIFRPNPIDSSGIRIPAILTTLVEQFAEHCHETWAQELMEQGYQFGPVADDVRKTHPNLRTFHTLLPNASCVLVLYLELIIF</sequence>
<dbReference type="Proteomes" id="UP000784294">
    <property type="component" value="Unassembled WGS sequence"/>
</dbReference>
<dbReference type="EMBL" id="CAAALY010034936">
    <property type="protein sequence ID" value="VEL17944.1"/>
    <property type="molecule type" value="Genomic_DNA"/>
</dbReference>
<dbReference type="InterPro" id="IPR003032">
    <property type="entry name" value="Ryanodine_rcpt"/>
</dbReference>
<proteinExistence type="predicted"/>
<feature type="domain" description="Ryanodine receptor Ryr" evidence="1">
    <location>
        <begin position="35"/>
        <end position="97"/>
    </location>
</feature>
<keyword evidence="3" id="KW-1185">Reference proteome</keyword>
<gene>
    <name evidence="2" type="ORF">PXEA_LOCUS11384</name>
</gene>
<organism evidence="2 3">
    <name type="scientific">Protopolystoma xenopodis</name>
    <dbReference type="NCBI Taxonomy" id="117903"/>
    <lineage>
        <taxon>Eukaryota</taxon>
        <taxon>Metazoa</taxon>
        <taxon>Spiralia</taxon>
        <taxon>Lophotrochozoa</taxon>
        <taxon>Platyhelminthes</taxon>
        <taxon>Monogenea</taxon>
        <taxon>Polyopisthocotylea</taxon>
        <taxon>Polystomatidea</taxon>
        <taxon>Polystomatidae</taxon>
        <taxon>Protopolystoma</taxon>
    </lineage>
</organism>
<dbReference type="GO" id="GO:0042383">
    <property type="term" value="C:sarcolemma"/>
    <property type="evidence" value="ECO:0007669"/>
    <property type="project" value="TreeGrafter"/>
</dbReference>
<evidence type="ECO:0000313" key="3">
    <source>
        <dbReference type="Proteomes" id="UP000784294"/>
    </source>
</evidence>
<dbReference type="Gene3D" id="1.10.490.160">
    <property type="match status" value="1"/>
</dbReference>
<reference evidence="2" key="1">
    <citation type="submission" date="2018-11" db="EMBL/GenBank/DDBJ databases">
        <authorList>
            <consortium name="Pathogen Informatics"/>
        </authorList>
    </citation>
    <scope>NUCLEOTIDE SEQUENCE</scope>
</reference>
<dbReference type="GO" id="GO:0033017">
    <property type="term" value="C:sarcoplasmic reticulum membrane"/>
    <property type="evidence" value="ECO:0007669"/>
    <property type="project" value="TreeGrafter"/>
</dbReference>
<dbReference type="GO" id="GO:0005790">
    <property type="term" value="C:smooth endoplasmic reticulum"/>
    <property type="evidence" value="ECO:0007669"/>
    <property type="project" value="TreeGrafter"/>
</dbReference>
<evidence type="ECO:0000313" key="2">
    <source>
        <dbReference type="EMBL" id="VEL17944.1"/>
    </source>
</evidence>
<dbReference type="GO" id="GO:0034704">
    <property type="term" value="C:calcium channel complex"/>
    <property type="evidence" value="ECO:0007669"/>
    <property type="project" value="TreeGrafter"/>
</dbReference>
<dbReference type="AlphaFoldDB" id="A0A3S5CLC2"/>
<dbReference type="InterPro" id="IPR015925">
    <property type="entry name" value="Ryanodine_IP3_receptor"/>
</dbReference>
<dbReference type="GO" id="GO:0030018">
    <property type="term" value="C:Z disc"/>
    <property type="evidence" value="ECO:0007669"/>
    <property type="project" value="TreeGrafter"/>
</dbReference>
<dbReference type="PANTHER" id="PTHR46399:SF8">
    <property type="entry name" value="B30.2_SPRY DOMAIN-CONTAINING PROTEIN"/>
    <property type="match status" value="1"/>
</dbReference>
<accession>A0A3S5CLC2</accession>
<dbReference type="GO" id="GO:0006941">
    <property type="term" value="P:striated muscle contraction"/>
    <property type="evidence" value="ECO:0007669"/>
    <property type="project" value="TreeGrafter"/>
</dbReference>
<dbReference type="GO" id="GO:0005219">
    <property type="term" value="F:ryanodine-sensitive calcium-release channel activity"/>
    <property type="evidence" value="ECO:0007669"/>
    <property type="project" value="TreeGrafter"/>
</dbReference>
<dbReference type="Pfam" id="PF02026">
    <property type="entry name" value="RyR"/>
    <property type="match status" value="1"/>
</dbReference>
<dbReference type="GO" id="GO:0014808">
    <property type="term" value="P:release of sequestered calcium ion into cytosol by sarcoplasmic reticulum"/>
    <property type="evidence" value="ECO:0007669"/>
    <property type="project" value="TreeGrafter"/>
</dbReference>
<dbReference type="PANTHER" id="PTHR46399">
    <property type="entry name" value="B30.2/SPRY DOMAIN-CONTAINING PROTEIN"/>
    <property type="match status" value="1"/>
</dbReference>
<dbReference type="OrthoDB" id="8850388at2759"/>
<comment type="caution">
    <text evidence="2">The sequence shown here is derived from an EMBL/GenBank/DDBJ whole genome shotgun (WGS) entry which is preliminary data.</text>
</comment>